<dbReference type="Gene3D" id="3.80.10.10">
    <property type="entry name" value="Ribonuclease Inhibitor"/>
    <property type="match status" value="1"/>
</dbReference>
<feature type="region of interest" description="Disordered" evidence="5">
    <location>
        <begin position="403"/>
        <end position="467"/>
    </location>
</feature>
<proteinExistence type="predicted"/>
<reference evidence="7" key="1">
    <citation type="submission" date="2015-09" db="EMBL/GenBank/DDBJ databases">
        <authorList>
            <consortium name="Pathogen Informatics"/>
        </authorList>
    </citation>
    <scope>NUCLEOTIDE SEQUENCE [LARGE SCALE GENOMIC DNA]</scope>
    <source>
        <strain evidence="7">Lake Konstanz</strain>
    </source>
</reference>
<dbReference type="InterPro" id="IPR032675">
    <property type="entry name" value="LRR_dom_sf"/>
</dbReference>
<feature type="compositionally biased region" description="Low complexity" evidence="5">
    <location>
        <begin position="517"/>
        <end position="538"/>
    </location>
</feature>
<feature type="compositionally biased region" description="Polar residues" evidence="5">
    <location>
        <begin position="422"/>
        <end position="434"/>
    </location>
</feature>
<evidence type="ECO:0000313" key="6">
    <source>
        <dbReference type="EMBL" id="CUE68718.1"/>
    </source>
</evidence>
<evidence type="ECO:0000256" key="2">
    <source>
        <dbReference type="ARBA" id="ARBA00022490"/>
    </source>
</evidence>
<gene>
    <name evidence="6" type="ORF">BSAL_51790</name>
</gene>
<evidence type="ECO:0000256" key="1">
    <source>
        <dbReference type="ARBA" id="ARBA00004496"/>
    </source>
</evidence>
<keyword evidence="2" id="KW-0963">Cytoplasm</keyword>
<evidence type="ECO:0000256" key="3">
    <source>
        <dbReference type="ARBA" id="ARBA00022614"/>
    </source>
</evidence>
<keyword evidence="4" id="KW-0677">Repeat</keyword>
<dbReference type="PANTHER" id="PTHR46545:SF1">
    <property type="entry name" value="LEUCINE-RICH REPEAT-CONTAINING PROTEIN 51"/>
    <property type="match status" value="1"/>
</dbReference>
<feature type="region of interest" description="Disordered" evidence="5">
    <location>
        <begin position="778"/>
        <end position="799"/>
    </location>
</feature>
<keyword evidence="7" id="KW-1185">Reference proteome</keyword>
<dbReference type="SUPFAM" id="SSF52047">
    <property type="entry name" value="RNI-like"/>
    <property type="match status" value="1"/>
</dbReference>
<evidence type="ECO:0000256" key="5">
    <source>
        <dbReference type="SAM" id="MobiDB-lite"/>
    </source>
</evidence>
<sequence>MPPPPVRIELVSAAPTAWSQSSIIPVAPIQSTFVPPQNQKQSKRGGPTSPTVSPQRGGGGDAASTLLGTSLASPTASVNMGLDRAANQAAARAAGGANLTTPTMLEVFLNRLSIADRALPTLMMFAGRRRARKTFATVGEWRLSRDMDHLIHGTVNTALRDAQWRWKLLQSFVLRQDCVSSYRPPLRHSYSTVTVRSRLPPPAPRVPHAEELKALSLEQAVDHLHQFETDMSVYLRTTWVPEDKERIPKSVEQVRQQSEKRMCALLELSDPSVLQNTRLGAAMNIRAGVAMDRADTLLLSKERATSALLIRPQFVMKKSEREELDPRDRLKRMQRYGWQVREQLFAPSALQDIAVLDAEVQATVAALTPRERARSALLDVPPLEQVVGRGRLQESVWACEMSETDDGTNTWSDGAVFGRPQSRASSPAQRIGNTTHDEYVQKHFSPGGGRRGGGGGADTTTTDSKRVEAPHEHHVLDFSFCDLECFHQLLFVEPRRVGVPPSDEGSQQHHTRPPSPASLSSTLTRRSSSRQGSLSQPTNSGHHKSPLVRRGSIRPGHSVGPANGSPGSQAHRAVVHALRLRHVFSEKDDNEVQLSQMATEVIERSQSPLLKGGHSAAGSGHRRRSSVDWGAHVHGAFPDSIYRAQEDHAKGPSMSVASQRQSPRGFHPVMVTIADKRDLVARKGIAVDLLAYLDHPSVGQYLSINHQHEVRPANDCRRFPEFEIHELRLNDNHLGAPVTKLSTKHRVLHHEDGRRGTRNDPDVTLWKHLVQIAAQEELQHHEQHQGRRGSQQQQQQQQQLMLAGKQQNVVIDGTRFAALFVRCLTAISAAETITTLDLSGNAFSEVPVELVGQLRGLKQLKLHRNRLTSLMSVAVLCGLMGGVHTDRARGDDAMEVSSPTNKKSSRVAISPKEYRLSRTRHFPFIRFQLSSLTLYGNPAQEAYGLAAYRGFLLTAFPNLKMLDAGAVTISETEELWAAGRTFYV</sequence>
<feature type="region of interest" description="Disordered" evidence="5">
    <location>
        <begin position="33"/>
        <end position="67"/>
    </location>
</feature>
<dbReference type="OrthoDB" id="5789657at2759"/>
<keyword evidence="3" id="KW-0433">Leucine-rich repeat</keyword>
<name>A0A0S4IL29_BODSA</name>
<comment type="subcellular location">
    <subcellularLocation>
        <location evidence="1">Cytoplasm</location>
    </subcellularLocation>
</comment>
<feature type="compositionally biased region" description="Gly residues" evidence="5">
    <location>
        <begin position="446"/>
        <end position="457"/>
    </location>
</feature>
<feature type="region of interest" description="Disordered" evidence="5">
    <location>
        <begin position="498"/>
        <end position="570"/>
    </location>
</feature>
<evidence type="ECO:0000256" key="4">
    <source>
        <dbReference type="ARBA" id="ARBA00022737"/>
    </source>
</evidence>
<organism evidence="6 7">
    <name type="scientific">Bodo saltans</name>
    <name type="common">Flagellated protozoan</name>
    <dbReference type="NCBI Taxonomy" id="75058"/>
    <lineage>
        <taxon>Eukaryota</taxon>
        <taxon>Discoba</taxon>
        <taxon>Euglenozoa</taxon>
        <taxon>Kinetoplastea</taxon>
        <taxon>Metakinetoplastina</taxon>
        <taxon>Eubodonida</taxon>
        <taxon>Bodonidae</taxon>
        <taxon>Bodo</taxon>
    </lineage>
</organism>
<dbReference type="Proteomes" id="UP000051952">
    <property type="component" value="Unassembled WGS sequence"/>
</dbReference>
<dbReference type="PANTHER" id="PTHR46545">
    <property type="entry name" value="LEUCINE-RICH REPEAT-CONTAINING PROTEIN 51"/>
    <property type="match status" value="1"/>
</dbReference>
<dbReference type="AlphaFoldDB" id="A0A0S4IL29"/>
<evidence type="ECO:0000313" key="7">
    <source>
        <dbReference type="Proteomes" id="UP000051952"/>
    </source>
</evidence>
<dbReference type="EMBL" id="CYKH01000071">
    <property type="protein sequence ID" value="CUE68718.1"/>
    <property type="molecule type" value="Genomic_DNA"/>
</dbReference>
<feature type="compositionally biased region" description="Low complexity" evidence="5">
    <location>
        <begin position="788"/>
        <end position="799"/>
    </location>
</feature>
<dbReference type="GO" id="GO:0005737">
    <property type="term" value="C:cytoplasm"/>
    <property type="evidence" value="ECO:0007669"/>
    <property type="project" value="UniProtKB-SubCell"/>
</dbReference>
<accession>A0A0S4IL29</accession>
<protein>
    <recommendedName>
        <fullName evidence="8">Leucine-rich repeat protein</fullName>
    </recommendedName>
</protein>
<evidence type="ECO:0008006" key="8">
    <source>
        <dbReference type="Google" id="ProtNLM"/>
    </source>
</evidence>